<dbReference type="EMBL" id="CP040396">
    <property type="protein sequence ID" value="QCT03454.1"/>
    <property type="molecule type" value="Genomic_DNA"/>
</dbReference>
<evidence type="ECO:0000313" key="3">
    <source>
        <dbReference type="EMBL" id="QCT03454.1"/>
    </source>
</evidence>
<feature type="transmembrane region" description="Helical" evidence="1">
    <location>
        <begin position="43"/>
        <end position="65"/>
    </location>
</feature>
<dbReference type="SMART" id="SM00267">
    <property type="entry name" value="GGDEF"/>
    <property type="match status" value="1"/>
</dbReference>
<sequence>MDPSAFWSNLPFSGLTTFCIAYASLMVLIMCTLMYLRQRKQAYLLMAAAFFFIMTYEGLNIHLLLSGEPLLHTQDVYRPLQLFSLVLLNLAVLLLYHRMRRLYYGFIFICGTLLLIPVLLQAPPDSFASVLFYDVLEWAVIAGSFLFVAPYIRQRRRYMLGLSGYAVWAGVHGFHSYIDANPDMLPLLDLLSGLPLLFYSVIFLMLFQRMIEQMQSIYRSSITDGLTGLYNRRYFMKHLERYVSQGVKVAAIFCDIDNFKKLNDTQGHARADEVLKQAACILEEELEGRGLAGRYGGEELVALVVSRGSKASLVAEKIRRRIEEETIVTVSVGYSSLRKGVTGEALMKQADQAMYHSKASGKNQVTDFRTLHSRSRTAGGAPLELEG</sequence>
<dbReference type="Proteomes" id="UP000300879">
    <property type="component" value="Chromosome"/>
</dbReference>
<name>A0A4V1G449_9BACL</name>
<dbReference type="InterPro" id="IPR029787">
    <property type="entry name" value="Nucleotide_cyclase"/>
</dbReference>
<feature type="transmembrane region" description="Helical" evidence="1">
    <location>
        <begin position="190"/>
        <end position="207"/>
    </location>
</feature>
<dbReference type="KEGG" id="palo:E6C60_2742"/>
<dbReference type="InterPro" id="IPR043128">
    <property type="entry name" value="Rev_trsase/Diguanyl_cyclase"/>
</dbReference>
<organism evidence="3 4">
    <name type="scientific">Paenibacillus algicola</name>
    <dbReference type="NCBI Taxonomy" id="2565926"/>
    <lineage>
        <taxon>Bacteria</taxon>
        <taxon>Bacillati</taxon>
        <taxon>Bacillota</taxon>
        <taxon>Bacilli</taxon>
        <taxon>Bacillales</taxon>
        <taxon>Paenibacillaceae</taxon>
        <taxon>Paenibacillus</taxon>
    </lineage>
</organism>
<dbReference type="PANTHER" id="PTHR45138">
    <property type="entry name" value="REGULATORY COMPONENTS OF SENSORY TRANSDUCTION SYSTEM"/>
    <property type="match status" value="1"/>
</dbReference>
<feature type="transmembrane region" description="Helical" evidence="1">
    <location>
        <begin position="77"/>
        <end position="96"/>
    </location>
</feature>
<proteinExistence type="predicted"/>
<accession>A0A4V1G449</accession>
<feature type="transmembrane region" description="Helical" evidence="1">
    <location>
        <begin position="103"/>
        <end position="123"/>
    </location>
</feature>
<dbReference type="PANTHER" id="PTHR45138:SF9">
    <property type="entry name" value="DIGUANYLATE CYCLASE DGCM-RELATED"/>
    <property type="match status" value="1"/>
</dbReference>
<dbReference type="SUPFAM" id="SSF55073">
    <property type="entry name" value="Nucleotide cyclase"/>
    <property type="match status" value="1"/>
</dbReference>
<dbReference type="Pfam" id="PF00990">
    <property type="entry name" value="GGDEF"/>
    <property type="match status" value="1"/>
</dbReference>
<evidence type="ECO:0000259" key="2">
    <source>
        <dbReference type="PROSITE" id="PS50887"/>
    </source>
</evidence>
<feature type="transmembrane region" description="Helical" evidence="1">
    <location>
        <begin position="135"/>
        <end position="152"/>
    </location>
</feature>
<evidence type="ECO:0000256" key="1">
    <source>
        <dbReference type="SAM" id="Phobius"/>
    </source>
</evidence>
<evidence type="ECO:0000313" key="4">
    <source>
        <dbReference type="Proteomes" id="UP000300879"/>
    </source>
</evidence>
<dbReference type="InterPro" id="IPR050469">
    <property type="entry name" value="Diguanylate_Cyclase"/>
</dbReference>
<dbReference type="AlphaFoldDB" id="A0A4V1G449"/>
<keyword evidence="1" id="KW-1133">Transmembrane helix</keyword>
<dbReference type="InterPro" id="IPR000160">
    <property type="entry name" value="GGDEF_dom"/>
</dbReference>
<keyword evidence="1" id="KW-0812">Transmembrane</keyword>
<dbReference type="CDD" id="cd01949">
    <property type="entry name" value="GGDEF"/>
    <property type="match status" value="1"/>
</dbReference>
<gene>
    <name evidence="3" type="ORF">E6C60_2742</name>
</gene>
<dbReference type="NCBIfam" id="TIGR00254">
    <property type="entry name" value="GGDEF"/>
    <property type="match status" value="1"/>
</dbReference>
<feature type="transmembrane region" description="Helical" evidence="1">
    <location>
        <begin position="12"/>
        <end position="36"/>
    </location>
</feature>
<feature type="transmembrane region" description="Helical" evidence="1">
    <location>
        <begin position="159"/>
        <end position="178"/>
    </location>
</feature>
<protein>
    <submittedName>
        <fullName evidence="3">Diguanylate cyclase</fullName>
    </submittedName>
</protein>
<keyword evidence="4" id="KW-1185">Reference proteome</keyword>
<feature type="domain" description="GGDEF" evidence="2">
    <location>
        <begin position="247"/>
        <end position="370"/>
    </location>
</feature>
<keyword evidence="1" id="KW-0472">Membrane</keyword>
<reference evidence="3 4" key="1">
    <citation type="submission" date="2019-05" db="EMBL/GenBank/DDBJ databases">
        <authorList>
            <person name="Chen C."/>
        </authorList>
    </citation>
    <scope>NUCLEOTIDE SEQUENCE [LARGE SCALE GENOMIC DNA]</scope>
    <source>
        <strain evidence="3 4">HB172198</strain>
    </source>
</reference>
<dbReference type="RefSeq" id="WP_233281245.1">
    <property type="nucleotide sequence ID" value="NZ_CP040396.1"/>
</dbReference>
<dbReference type="Gene3D" id="3.30.70.270">
    <property type="match status" value="1"/>
</dbReference>
<dbReference type="PROSITE" id="PS50887">
    <property type="entry name" value="GGDEF"/>
    <property type="match status" value="1"/>
</dbReference>
<dbReference type="GO" id="GO:0052621">
    <property type="term" value="F:diguanylate cyclase activity"/>
    <property type="evidence" value="ECO:0007669"/>
    <property type="project" value="TreeGrafter"/>
</dbReference>